<evidence type="ECO:0000313" key="1">
    <source>
        <dbReference type="EMBL" id="KAA5536280.1"/>
    </source>
</evidence>
<proteinExistence type="predicted"/>
<gene>
    <name evidence="1" type="ORF">F0919_01025</name>
</gene>
<protein>
    <recommendedName>
        <fullName evidence="3">6-phosphogluconate dehydrogenase</fullName>
    </recommendedName>
</protein>
<keyword evidence="2" id="KW-1185">Reference proteome</keyword>
<dbReference type="Proteomes" id="UP000323632">
    <property type="component" value="Unassembled WGS sequence"/>
</dbReference>
<dbReference type="EMBL" id="VWSH01000001">
    <property type="protein sequence ID" value="KAA5536280.1"/>
    <property type="molecule type" value="Genomic_DNA"/>
</dbReference>
<sequence length="139" mass="15807">MRKFIFFSVLIILLAVIGYVYFSYYKVYDSGGREGVLYNFSIKGTVFKTYEGIILQPGIRSAKAGGLNTNEFHFSVTDEVVADSLKKCIGMQVLVHYNKYSKNLAWRGENNNLDNKEDGQYVVDKIESVKPSTNAYNNF</sequence>
<name>A0A5M6CPE9_9BACT</name>
<organism evidence="1 2">
    <name type="scientific">Taibaiella lutea</name>
    <dbReference type="NCBI Taxonomy" id="2608001"/>
    <lineage>
        <taxon>Bacteria</taxon>
        <taxon>Pseudomonadati</taxon>
        <taxon>Bacteroidota</taxon>
        <taxon>Chitinophagia</taxon>
        <taxon>Chitinophagales</taxon>
        <taxon>Chitinophagaceae</taxon>
        <taxon>Taibaiella</taxon>
    </lineage>
</organism>
<accession>A0A5M6CPE9</accession>
<reference evidence="1 2" key="1">
    <citation type="submission" date="2019-09" db="EMBL/GenBank/DDBJ databases">
        <title>Genome sequence and assembly of Taibaiella sp.</title>
        <authorList>
            <person name="Chhetri G."/>
        </authorList>
    </citation>
    <scope>NUCLEOTIDE SEQUENCE [LARGE SCALE GENOMIC DNA]</scope>
    <source>
        <strain evidence="1 2">KVB11</strain>
    </source>
</reference>
<dbReference type="RefSeq" id="WP_150030853.1">
    <property type="nucleotide sequence ID" value="NZ_VWSH01000001.1"/>
</dbReference>
<comment type="caution">
    <text evidence="1">The sequence shown here is derived from an EMBL/GenBank/DDBJ whole genome shotgun (WGS) entry which is preliminary data.</text>
</comment>
<evidence type="ECO:0008006" key="3">
    <source>
        <dbReference type="Google" id="ProtNLM"/>
    </source>
</evidence>
<evidence type="ECO:0000313" key="2">
    <source>
        <dbReference type="Proteomes" id="UP000323632"/>
    </source>
</evidence>
<dbReference type="AlphaFoldDB" id="A0A5M6CPE9"/>